<dbReference type="Gene3D" id="3.30.70.270">
    <property type="match status" value="1"/>
</dbReference>
<dbReference type="InterPro" id="IPR035965">
    <property type="entry name" value="PAS-like_dom_sf"/>
</dbReference>
<evidence type="ECO:0000259" key="9">
    <source>
        <dbReference type="PROSITE" id="PS50885"/>
    </source>
</evidence>
<keyword evidence="11" id="KW-0418">Kinase</keyword>
<dbReference type="Pfam" id="PF00563">
    <property type="entry name" value="EAL"/>
    <property type="match status" value="1"/>
</dbReference>
<feature type="transmembrane region" description="Helical" evidence="5">
    <location>
        <begin position="110"/>
        <end position="133"/>
    </location>
</feature>
<feature type="domain" description="PAS" evidence="6">
    <location>
        <begin position="788"/>
        <end position="837"/>
    </location>
</feature>
<gene>
    <name evidence="11" type="ORF">THII_3889</name>
</gene>
<feature type="transmembrane region" description="Helical" evidence="5">
    <location>
        <begin position="54"/>
        <end position="71"/>
    </location>
</feature>
<evidence type="ECO:0000259" key="10">
    <source>
        <dbReference type="PROSITE" id="PS50887"/>
    </source>
</evidence>
<dbReference type="HOGENOM" id="CLU_000445_70_44_6"/>
<feature type="domain" description="PAC" evidence="7">
    <location>
        <begin position="864"/>
        <end position="918"/>
    </location>
</feature>
<dbReference type="STRING" id="40754.THII_3889"/>
<dbReference type="OrthoDB" id="9813913at2"/>
<dbReference type="SUPFAM" id="SSF55785">
    <property type="entry name" value="PYP-like sensor domain (PAS domain)"/>
    <property type="match status" value="3"/>
</dbReference>
<dbReference type="SUPFAM" id="SSF55073">
    <property type="entry name" value="Nucleotide cyclase"/>
    <property type="match status" value="1"/>
</dbReference>
<dbReference type="InterPro" id="IPR000014">
    <property type="entry name" value="PAS"/>
</dbReference>
<evidence type="ECO:0000313" key="12">
    <source>
        <dbReference type="Proteomes" id="UP000031623"/>
    </source>
</evidence>
<dbReference type="FunFam" id="3.30.70.270:FF:000001">
    <property type="entry name" value="Diguanylate cyclase domain protein"/>
    <property type="match status" value="1"/>
</dbReference>
<dbReference type="SMART" id="SM00086">
    <property type="entry name" value="PAC"/>
    <property type="match status" value="3"/>
</dbReference>
<evidence type="ECO:0000259" key="7">
    <source>
        <dbReference type="PROSITE" id="PS50113"/>
    </source>
</evidence>
<feature type="domain" description="PAS" evidence="6">
    <location>
        <begin position="539"/>
        <end position="609"/>
    </location>
</feature>
<keyword evidence="5" id="KW-0472">Membrane</keyword>
<evidence type="ECO:0000313" key="11">
    <source>
        <dbReference type="EMBL" id="BAP58186.1"/>
    </source>
</evidence>
<dbReference type="PROSITE" id="PS50112">
    <property type="entry name" value="PAS"/>
    <property type="match status" value="2"/>
</dbReference>
<accession>A0A090BW89</accession>
<feature type="domain" description="EAL" evidence="8">
    <location>
        <begin position="1093"/>
        <end position="1347"/>
    </location>
</feature>
<dbReference type="Pfam" id="PF08448">
    <property type="entry name" value="PAS_4"/>
    <property type="match status" value="2"/>
</dbReference>
<feature type="transmembrane region" description="Helical" evidence="5">
    <location>
        <begin position="16"/>
        <end position="42"/>
    </location>
</feature>
<dbReference type="Gene3D" id="3.20.20.450">
    <property type="entry name" value="EAL domain"/>
    <property type="match status" value="1"/>
</dbReference>
<dbReference type="PROSITE" id="PS50885">
    <property type="entry name" value="HAMP"/>
    <property type="match status" value="1"/>
</dbReference>
<evidence type="ECO:0000256" key="4">
    <source>
        <dbReference type="ARBA" id="ARBA00051114"/>
    </source>
</evidence>
<dbReference type="Pfam" id="PF00989">
    <property type="entry name" value="PAS"/>
    <property type="match status" value="1"/>
</dbReference>
<dbReference type="GO" id="GO:0007165">
    <property type="term" value="P:signal transduction"/>
    <property type="evidence" value="ECO:0007669"/>
    <property type="project" value="InterPro"/>
</dbReference>
<dbReference type="PROSITE" id="PS50113">
    <property type="entry name" value="PAC"/>
    <property type="match status" value="3"/>
</dbReference>
<keyword evidence="11" id="KW-0808">Transferase</keyword>
<keyword evidence="5" id="KW-0812">Transmembrane</keyword>
<sequence>MLGNYFSLPLFFGIDFVFGSITTLLIIDLFGISWGLAVAIFANTPNWFLWGHPNELIIFTLEAAFIGLAWQRYSNHLLLLESIFWLGLGLPVMWVLYIDTLPPDTIPIALILLKFLVNGIFNASIACLIITFLPLRQWGRLPVTTYQLSLQRILLNLISIFVLLPTLLTMTFNGWLIVEKVETKITTDLNTLSTYIVNDLQSLYLQQIDSLQKFASLITQAHWQNSTELAQQARQLMSSFPEFLDITLLDTQGCLLFNYRQPANELNIYSPALHKPLFQSVLNTTQVLTFNTIRVEQGTEIPVIAHAFAVRGVDGKVTGVLLIYFQLITALHKIHAIHSLTNDTDITLTNEQGIVIDSTRTDLNRLSHYDHFRDFSSTEWKWLNSIVYPVFPQAVVHPILRWREAIYIQHTPVHNQLPLTLVVEMPMRPYLESWQNLYVSKLAIISIITFLSLILSVFISRWLISPLQKLAHITDNLSTRLELNQVIHWPQSRVSEINSLTNNFKSMAKSLQARFEEIHSTQTLLEQRVQKRTQELLHERALLCNLIDFVPDLIFYKDCEGKYLGCNKAFEEFKGINRSELLGQSDFDLFPPEKAQFCWETDKQTVTTGKPHAHEECGTYPDGHECLFDTLKAPFFALDGQVLGLIGISRDITARKQYEEALQQSEHMLRLVIDNIPQFIFWKDNYSVYLGCNQNYSRIVGLEQVEDIVGKTDADLMLYQQEGHAFFETLNRCIVADGQYAYRQVESVQLDNNTRLWLEINKVPLQDRQNQVMGVLGCFEDITERKMVEDKLRQSIKVFENSAEAICITDANTRIIGINKAFTKITGYTAREVMGKTPKILKSGKHKSDFYEVMWNAILRLGHWEGEIWNRRQNGEIFLEWLHISVIRDEQNQNQITNYLGIFSDLTSRKQTEQRLAYLVHYDDLTGLPNRTLFYELANRALYYAQQHSELVAIMFLDLDGFKYVNDTWGHLTGDLLLKKVASRLTECLRKTDTIARLGGDDFAIVLENINNVKEVDIFAQNILKAMSLSAFKLNGQETFITMSIGISLYPNDGQEVDTLLKNADMAMYRAKENGKNNHQFYIARLNVLSHQRLILETKLRHALEREELVLYYQPQLHLASGQIVGAEVLLRWQHPEMGLVLPYRFIPLAEETGLIVPIGEWVLQRTCLQYQRWREQGQALLRMSVNLSSRQFKQDNFIKRIGEIIEETCIDPTLLELELTESLLITDFDEVNHILHQLKEMGMLLAIDDFGTGYSSLSYLKRFPIDKLKIDQSFVRDVPNNKEDMSIIKAIIALARSLRLTVIAEGVETKSQQIFLKSLKCDEIQGYLIGRPMPEQEFIQMLNNRA</sequence>
<dbReference type="CDD" id="cd01949">
    <property type="entry name" value="GGDEF"/>
    <property type="match status" value="1"/>
</dbReference>
<dbReference type="InterPro" id="IPR052155">
    <property type="entry name" value="Biofilm_reg_signaling"/>
</dbReference>
<evidence type="ECO:0000256" key="1">
    <source>
        <dbReference type="ARBA" id="ARBA00001946"/>
    </source>
</evidence>
<dbReference type="Pfam" id="PF00990">
    <property type="entry name" value="GGDEF"/>
    <property type="match status" value="1"/>
</dbReference>
<dbReference type="NCBIfam" id="TIGR00254">
    <property type="entry name" value="GGDEF"/>
    <property type="match status" value="1"/>
</dbReference>
<dbReference type="SUPFAM" id="SSF141868">
    <property type="entry name" value="EAL domain-like"/>
    <property type="match status" value="1"/>
</dbReference>
<dbReference type="SMART" id="SM00267">
    <property type="entry name" value="GGDEF"/>
    <property type="match status" value="1"/>
</dbReference>
<dbReference type="GO" id="GO:0071111">
    <property type="term" value="F:cyclic-guanylate-specific phosphodiesterase activity"/>
    <property type="evidence" value="ECO:0007669"/>
    <property type="project" value="UniProtKB-EC"/>
</dbReference>
<dbReference type="CDD" id="cd00130">
    <property type="entry name" value="PAS"/>
    <property type="match status" value="3"/>
</dbReference>
<dbReference type="CDD" id="cd01948">
    <property type="entry name" value="EAL"/>
    <property type="match status" value="1"/>
</dbReference>
<dbReference type="Gene3D" id="6.10.340.10">
    <property type="match status" value="1"/>
</dbReference>
<dbReference type="PROSITE" id="PS50883">
    <property type="entry name" value="EAL"/>
    <property type="match status" value="1"/>
</dbReference>
<evidence type="ECO:0000259" key="8">
    <source>
        <dbReference type="PROSITE" id="PS50883"/>
    </source>
</evidence>
<dbReference type="Gene3D" id="3.30.450.20">
    <property type="entry name" value="PAS domain"/>
    <property type="match status" value="4"/>
</dbReference>
<dbReference type="InterPro" id="IPR001633">
    <property type="entry name" value="EAL_dom"/>
</dbReference>
<dbReference type="SMART" id="SM00052">
    <property type="entry name" value="EAL"/>
    <property type="match status" value="1"/>
</dbReference>
<proteinExistence type="predicted"/>
<keyword evidence="3" id="KW-0973">c-di-GMP</keyword>
<feature type="domain" description="PAC" evidence="7">
    <location>
        <begin position="741"/>
        <end position="794"/>
    </location>
</feature>
<dbReference type="Proteomes" id="UP000031623">
    <property type="component" value="Chromosome"/>
</dbReference>
<evidence type="ECO:0000256" key="5">
    <source>
        <dbReference type="SAM" id="Phobius"/>
    </source>
</evidence>
<dbReference type="GO" id="GO:0071732">
    <property type="term" value="P:cellular response to nitric oxide"/>
    <property type="evidence" value="ECO:0007669"/>
    <property type="project" value="UniProtKB-ARBA"/>
</dbReference>
<dbReference type="EMBL" id="AP014633">
    <property type="protein sequence ID" value="BAP58186.1"/>
    <property type="molecule type" value="Genomic_DNA"/>
</dbReference>
<feature type="transmembrane region" description="Helical" evidence="5">
    <location>
        <begin position="442"/>
        <end position="464"/>
    </location>
</feature>
<dbReference type="GO" id="GO:0016301">
    <property type="term" value="F:kinase activity"/>
    <property type="evidence" value="ECO:0007669"/>
    <property type="project" value="UniProtKB-KW"/>
</dbReference>
<organism evidence="11 12">
    <name type="scientific">Thioploca ingrica</name>
    <dbReference type="NCBI Taxonomy" id="40754"/>
    <lineage>
        <taxon>Bacteria</taxon>
        <taxon>Pseudomonadati</taxon>
        <taxon>Pseudomonadota</taxon>
        <taxon>Gammaproteobacteria</taxon>
        <taxon>Thiotrichales</taxon>
        <taxon>Thiotrichaceae</taxon>
        <taxon>Thioploca</taxon>
    </lineage>
</organism>
<dbReference type="EC" id="3.1.4.52" evidence="2"/>
<feature type="transmembrane region" description="Helical" evidence="5">
    <location>
        <begin position="153"/>
        <end position="178"/>
    </location>
</feature>
<dbReference type="InterPro" id="IPR001610">
    <property type="entry name" value="PAC"/>
</dbReference>
<dbReference type="FunFam" id="3.20.20.450:FF:000001">
    <property type="entry name" value="Cyclic di-GMP phosphodiesterase yahA"/>
    <property type="match status" value="1"/>
</dbReference>
<comment type="cofactor">
    <cofactor evidence="1">
        <name>Mg(2+)</name>
        <dbReference type="ChEBI" id="CHEBI:18420"/>
    </cofactor>
</comment>
<protein>
    <recommendedName>
        <fullName evidence="2">cyclic-guanylate-specific phosphodiesterase</fullName>
        <ecNumber evidence="2">3.1.4.52</ecNumber>
    </recommendedName>
</protein>
<feature type="domain" description="GGDEF" evidence="10">
    <location>
        <begin position="950"/>
        <end position="1084"/>
    </location>
</feature>
<feature type="transmembrane region" description="Helical" evidence="5">
    <location>
        <begin position="77"/>
        <end position="98"/>
    </location>
</feature>
<dbReference type="GO" id="GO:0006355">
    <property type="term" value="P:regulation of DNA-templated transcription"/>
    <property type="evidence" value="ECO:0007669"/>
    <property type="project" value="InterPro"/>
</dbReference>
<dbReference type="CDD" id="cd18773">
    <property type="entry name" value="PDC1_HK_sensor"/>
    <property type="match status" value="1"/>
</dbReference>
<feature type="domain" description="HAMP" evidence="9">
    <location>
        <begin position="461"/>
        <end position="516"/>
    </location>
</feature>
<keyword evidence="5" id="KW-1133">Transmembrane helix</keyword>
<dbReference type="InterPro" id="IPR000700">
    <property type="entry name" value="PAS-assoc_C"/>
</dbReference>
<dbReference type="KEGG" id="tig:THII_3889"/>
<dbReference type="InterPro" id="IPR013656">
    <property type="entry name" value="PAS_4"/>
</dbReference>
<dbReference type="PROSITE" id="PS50887">
    <property type="entry name" value="GGDEF"/>
    <property type="match status" value="1"/>
</dbReference>
<reference evidence="11 12" key="1">
    <citation type="journal article" date="2014" name="ISME J.">
        <title>Ecophysiology of Thioploca ingrica as revealed by the complete genome sequence supplemented with proteomic evidence.</title>
        <authorList>
            <person name="Kojima H."/>
            <person name="Ogura Y."/>
            <person name="Yamamoto N."/>
            <person name="Togashi T."/>
            <person name="Mori H."/>
            <person name="Watanabe T."/>
            <person name="Nemoto F."/>
            <person name="Kurokawa K."/>
            <person name="Hayashi T."/>
            <person name="Fukui M."/>
        </authorList>
    </citation>
    <scope>NUCLEOTIDE SEQUENCE [LARGE SCALE GENOMIC DNA]</scope>
</reference>
<dbReference type="SMART" id="SM00091">
    <property type="entry name" value="PAS"/>
    <property type="match status" value="3"/>
</dbReference>
<keyword evidence="12" id="KW-1185">Reference proteome</keyword>
<dbReference type="GO" id="GO:0016020">
    <property type="term" value="C:membrane"/>
    <property type="evidence" value="ECO:0007669"/>
    <property type="project" value="InterPro"/>
</dbReference>
<dbReference type="InterPro" id="IPR035919">
    <property type="entry name" value="EAL_sf"/>
</dbReference>
<evidence type="ECO:0000256" key="2">
    <source>
        <dbReference type="ARBA" id="ARBA00012282"/>
    </source>
</evidence>
<comment type="catalytic activity">
    <reaction evidence="4">
        <text>3',3'-c-di-GMP + H2O = 5'-phosphoguanylyl(3'-&gt;5')guanosine + H(+)</text>
        <dbReference type="Rhea" id="RHEA:24902"/>
        <dbReference type="ChEBI" id="CHEBI:15377"/>
        <dbReference type="ChEBI" id="CHEBI:15378"/>
        <dbReference type="ChEBI" id="CHEBI:58754"/>
        <dbReference type="ChEBI" id="CHEBI:58805"/>
        <dbReference type="EC" id="3.1.4.52"/>
    </reaction>
    <physiologicalReaction direction="left-to-right" evidence="4">
        <dbReference type="Rhea" id="RHEA:24903"/>
    </physiologicalReaction>
</comment>
<feature type="domain" description="PAC" evidence="7">
    <location>
        <begin position="612"/>
        <end position="664"/>
    </location>
</feature>
<evidence type="ECO:0000259" key="6">
    <source>
        <dbReference type="PROSITE" id="PS50112"/>
    </source>
</evidence>
<dbReference type="InterPro" id="IPR003660">
    <property type="entry name" value="HAMP_dom"/>
</dbReference>
<dbReference type="InterPro" id="IPR000160">
    <property type="entry name" value="GGDEF_dom"/>
</dbReference>
<name>A0A090BW89_9GAMM</name>
<dbReference type="InterPro" id="IPR029787">
    <property type="entry name" value="Nucleotide_cyclase"/>
</dbReference>
<evidence type="ECO:0000256" key="3">
    <source>
        <dbReference type="ARBA" id="ARBA00022636"/>
    </source>
</evidence>
<dbReference type="InterPro" id="IPR043128">
    <property type="entry name" value="Rev_trsase/Diguanyl_cyclase"/>
</dbReference>
<dbReference type="NCBIfam" id="TIGR00229">
    <property type="entry name" value="sensory_box"/>
    <property type="match status" value="3"/>
</dbReference>
<dbReference type="PANTHER" id="PTHR44757">
    <property type="entry name" value="DIGUANYLATE CYCLASE DGCP"/>
    <property type="match status" value="1"/>
</dbReference>
<dbReference type="PANTHER" id="PTHR44757:SF2">
    <property type="entry name" value="BIOFILM ARCHITECTURE MAINTENANCE PROTEIN MBAA"/>
    <property type="match status" value="1"/>
</dbReference>
<dbReference type="InterPro" id="IPR013767">
    <property type="entry name" value="PAS_fold"/>
</dbReference>